<dbReference type="RefSeq" id="WP_015890773.1">
    <property type="nucleotide sequence ID" value="NC_012522.1"/>
</dbReference>
<dbReference type="InterPro" id="IPR025110">
    <property type="entry name" value="AMP-bd_C"/>
</dbReference>
<dbReference type="InterPro" id="IPR042099">
    <property type="entry name" value="ANL_N_sf"/>
</dbReference>
<dbReference type="EMBL" id="AP011115">
    <property type="protein sequence ID" value="BAH55351.1"/>
    <property type="molecule type" value="Genomic_DNA"/>
</dbReference>
<dbReference type="PROSITE" id="PS00455">
    <property type="entry name" value="AMP_BINDING"/>
    <property type="match status" value="1"/>
</dbReference>
<dbReference type="PANTHER" id="PTHR43767:SF1">
    <property type="entry name" value="NONRIBOSOMAL PEPTIDE SYNTHASE PES1 (EUROFUNG)-RELATED"/>
    <property type="match status" value="1"/>
</dbReference>
<name>C1B5U0_RHOOB</name>
<evidence type="ECO:0000313" key="3">
    <source>
        <dbReference type="EMBL" id="BAH55351.1"/>
    </source>
</evidence>
<sequence>MSISLILEMAISGNPDRTAITVGDGSLTYQEFGRLVAGAGSAVIESGARNVVFLGGSGLELPALLFASAYAGVPFTPVNYRLGAAQLQQLIARVDDALVVVDPVYLAPVADDDATRVVTTDDFFARAEELASDPVPPADVDPDAPAIVLFTSGTTSAPKGVVLRHSHLLSYVMGTVEFASAEETDGALISVPPYHVAGMGTIVTNFYAGRKMIYLPQFDAADWVELARTAKATSAMVVPTMLDRIVDHLGGSDADVPTLRSLSYGGARMPRPTLEAALRAFPNVGFVNAYGLTETSSTIALLGPEDHRAALESEDPAVRARLGSIGRPVPGIEVEIRDAYDKPVAPGDEGELWVRGPQVSGEYMGSGSVLDADGWFPTRDLAFEDVEGFLFVVGRNDDTIIRGGENIAPAEIEDVLVEHPRVRSVVVVGIPDDHWGQAIVATVVPVPGKVPDAEELRQFVRARLRGSRTPDRIVYRSELPTTLTGKILRKDIVAEIVAGVIDCEPQKSAV</sequence>
<dbReference type="SUPFAM" id="SSF56801">
    <property type="entry name" value="Acetyl-CoA synthetase-like"/>
    <property type="match status" value="1"/>
</dbReference>
<dbReference type="Pfam" id="PF13193">
    <property type="entry name" value="AMP-binding_C"/>
    <property type="match status" value="1"/>
</dbReference>
<feature type="domain" description="AMP-dependent synthetase/ligase" evidence="1">
    <location>
        <begin position="9"/>
        <end position="363"/>
    </location>
</feature>
<dbReference type="InterPro" id="IPR000873">
    <property type="entry name" value="AMP-dep_synth/lig_dom"/>
</dbReference>
<dbReference type="OrthoDB" id="3564926at2"/>
<dbReference type="Proteomes" id="UP000002212">
    <property type="component" value="Chromosome"/>
</dbReference>
<evidence type="ECO:0000259" key="1">
    <source>
        <dbReference type="Pfam" id="PF00501"/>
    </source>
</evidence>
<organism evidence="3 4">
    <name type="scientific">Rhodococcus opacus (strain B4)</name>
    <dbReference type="NCBI Taxonomy" id="632772"/>
    <lineage>
        <taxon>Bacteria</taxon>
        <taxon>Bacillati</taxon>
        <taxon>Actinomycetota</taxon>
        <taxon>Actinomycetes</taxon>
        <taxon>Mycobacteriales</taxon>
        <taxon>Nocardiaceae</taxon>
        <taxon>Rhodococcus</taxon>
    </lineage>
</organism>
<dbReference type="Gene3D" id="3.40.50.12780">
    <property type="entry name" value="N-terminal domain of ligase-like"/>
    <property type="match status" value="1"/>
</dbReference>
<evidence type="ECO:0000313" key="4">
    <source>
        <dbReference type="Proteomes" id="UP000002212"/>
    </source>
</evidence>
<evidence type="ECO:0000259" key="2">
    <source>
        <dbReference type="Pfam" id="PF13193"/>
    </source>
</evidence>
<gene>
    <name evidence="3" type="ordered locus">ROP_71040</name>
</gene>
<dbReference type="PATRIC" id="fig|632772.20.peg.7411"/>
<dbReference type="PANTHER" id="PTHR43767">
    <property type="entry name" value="LONG-CHAIN-FATTY-ACID--COA LIGASE"/>
    <property type="match status" value="1"/>
</dbReference>
<dbReference type="HOGENOM" id="CLU_000022_59_0_11"/>
<accession>C1B5U0</accession>
<dbReference type="InterPro" id="IPR020845">
    <property type="entry name" value="AMP-binding_CS"/>
</dbReference>
<reference evidence="3 4" key="1">
    <citation type="submission" date="2009-03" db="EMBL/GenBank/DDBJ databases">
        <title>Comparison of the complete genome sequences of Rhodococcus erythropolis PR4 and Rhodococcus opacus B4.</title>
        <authorList>
            <person name="Takarada H."/>
            <person name="Sekine M."/>
            <person name="Hosoyama A."/>
            <person name="Yamada R."/>
            <person name="Fujisawa T."/>
            <person name="Omata S."/>
            <person name="Shimizu A."/>
            <person name="Tsukatani N."/>
            <person name="Tanikawa S."/>
            <person name="Fujita N."/>
            <person name="Harayama S."/>
        </authorList>
    </citation>
    <scope>NUCLEOTIDE SEQUENCE [LARGE SCALE GENOMIC DNA]</scope>
    <source>
        <strain evidence="3 4">B4</strain>
    </source>
</reference>
<feature type="domain" description="AMP-binding enzyme C-terminal" evidence="2">
    <location>
        <begin position="411"/>
        <end position="486"/>
    </location>
</feature>
<dbReference type="AlphaFoldDB" id="C1B5U0"/>
<dbReference type="Pfam" id="PF00501">
    <property type="entry name" value="AMP-binding"/>
    <property type="match status" value="1"/>
</dbReference>
<keyword evidence="3" id="KW-0436">Ligase</keyword>
<dbReference type="EC" id="6.2.1.-" evidence="3"/>
<dbReference type="InterPro" id="IPR045851">
    <property type="entry name" value="AMP-bd_C_sf"/>
</dbReference>
<dbReference type="STRING" id="632772.ROP_71040"/>
<dbReference type="KEGG" id="rop:ROP_71040"/>
<protein>
    <submittedName>
        <fullName evidence="3">Putative acid--CoA ligase</fullName>
        <ecNumber evidence="3">6.2.1.-</ecNumber>
    </submittedName>
</protein>
<dbReference type="InterPro" id="IPR050237">
    <property type="entry name" value="ATP-dep_AMP-bd_enzyme"/>
</dbReference>
<dbReference type="Gene3D" id="3.30.300.30">
    <property type="match status" value="1"/>
</dbReference>
<proteinExistence type="predicted"/>
<dbReference type="GO" id="GO:0016878">
    <property type="term" value="F:acid-thiol ligase activity"/>
    <property type="evidence" value="ECO:0007669"/>
    <property type="project" value="UniProtKB-ARBA"/>
</dbReference>